<dbReference type="InterPro" id="IPR023439">
    <property type="entry name" value="Mal_deCO2ase/Cit_lyase_ACP"/>
</dbReference>
<dbReference type="NCBIfam" id="TIGR01608">
    <property type="entry name" value="citD"/>
    <property type="match status" value="1"/>
</dbReference>
<name>A0A0B8NY98_9VIBR</name>
<evidence type="ECO:0000256" key="3">
    <source>
        <dbReference type="ARBA" id="ARBA00022553"/>
    </source>
</evidence>
<dbReference type="EC" id="4.1.3.6" evidence="4"/>
<organism evidence="4 5">
    <name type="scientific">Vibrio ishigakensis</name>
    <dbReference type="NCBI Taxonomy" id="1481914"/>
    <lineage>
        <taxon>Bacteria</taxon>
        <taxon>Pseudomonadati</taxon>
        <taxon>Pseudomonadota</taxon>
        <taxon>Gammaproteobacteria</taxon>
        <taxon>Vibrionales</taxon>
        <taxon>Vibrionaceae</taxon>
        <taxon>Vibrio</taxon>
    </lineage>
</organism>
<dbReference type="RefSeq" id="WP_261835014.1">
    <property type="nucleotide sequence ID" value="NZ_AP024881.1"/>
</dbReference>
<keyword evidence="4" id="KW-0456">Lyase</keyword>
<evidence type="ECO:0000256" key="2">
    <source>
        <dbReference type="ARBA" id="ARBA00022490"/>
    </source>
</evidence>
<sequence length="95" mass="10467">MKICESAVAGTLESSDLFVEVEPSEAFSLWVSSSATQFRDAIEQHVRCELDKLNVTDGQWRVTDSGALDCIITARLQAAALRGANQHALPWEKFV</sequence>
<dbReference type="GO" id="GO:0008815">
    <property type="term" value="F:citrate (pro-3S)-lyase activity"/>
    <property type="evidence" value="ECO:0007669"/>
    <property type="project" value="UniProtKB-EC"/>
</dbReference>
<proteinExistence type="predicted"/>
<dbReference type="GO" id="GO:0005737">
    <property type="term" value="C:cytoplasm"/>
    <property type="evidence" value="ECO:0007669"/>
    <property type="project" value="UniProtKB-SubCell"/>
</dbReference>
<dbReference type="EMBL" id="BBRZ01000022">
    <property type="protein sequence ID" value="GAM56038.1"/>
    <property type="molecule type" value="Genomic_DNA"/>
</dbReference>
<dbReference type="Pfam" id="PF06857">
    <property type="entry name" value="ACP"/>
    <property type="match status" value="1"/>
</dbReference>
<reference evidence="4 5" key="2">
    <citation type="submission" date="2015-01" db="EMBL/GenBank/DDBJ databases">
        <authorList>
            <consortium name="NBRP consortium"/>
            <person name="Sawabe T."/>
            <person name="Meirelles P."/>
            <person name="Feng G."/>
            <person name="Sayaka M."/>
            <person name="Hattori M."/>
            <person name="Ohkuma M."/>
        </authorList>
    </citation>
    <scope>NUCLEOTIDE SEQUENCE [LARGE SCALE GENOMIC DNA]</scope>
    <source>
        <strain evidence="5">JCM 19231</strain>
    </source>
</reference>
<evidence type="ECO:0000313" key="5">
    <source>
        <dbReference type="Proteomes" id="UP000031671"/>
    </source>
</evidence>
<dbReference type="InterPro" id="IPR006495">
    <property type="entry name" value="CitD"/>
</dbReference>
<keyword evidence="3" id="KW-0597">Phosphoprotein</keyword>
<dbReference type="AlphaFoldDB" id="A0A0B8NY98"/>
<comment type="caution">
    <text evidence="4">The sequence shown here is derived from an EMBL/GenBank/DDBJ whole genome shotgun (WGS) entry which is preliminary data.</text>
</comment>
<evidence type="ECO:0000256" key="1">
    <source>
        <dbReference type="ARBA" id="ARBA00004496"/>
    </source>
</evidence>
<evidence type="ECO:0000313" key="4">
    <source>
        <dbReference type="EMBL" id="GAM56038.1"/>
    </source>
</evidence>
<dbReference type="Proteomes" id="UP000031671">
    <property type="component" value="Unassembled WGS sequence"/>
</dbReference>
<keyword evidence="5" id="KW-1185">Reference proteome</keyword>
<dbReference type="NCBIfam" id="NF009726">
    <property type="entry name" value="PRK13253.1"/>
    <property type="match status" value="1"/>
</dbReference>
<gene>
    <name evidence="4" type="ORF">JCM19231_5675</name>
</gene>
<comment type="subcellular location">
    <subcellularLocation>
        <location evidence="1">Cytoplasm</location>
    </subcellularLocation>
</comment>
<keyword evidence="2" id="KW-0963">Cytoplasm</keyword>
<reference evidence="4 5" key="1">
    <citation type="submission" date="2015-01" db="EMBL/GenBank/DDBJ databases">
        <title>Vibrio sp. C1 JCM 19231 whole genome shotgun sequence.</title>
        <authorList>
            <person name="Sawabe T."/>
            <person name="Meirelles P."/>
            <person name="Feng G."/>
            <person name="Sayaka M."/>
            <person name="Hattori M."/>
            <person name="Ohkuma M."/>
        </authorList>
    </citation>
    <scope>NUCLEOTIDE SEQUENCE [LARGE SCALE GENOMIC DNA]</scope>
    <source>
        <strain evidence="5">JCM 19231</strain>
    </source>
</reference>
<protein>
    <submittedName>
        <fullName evidence="4">Citrate lyase gamma chain</fullName>
        <ecNumber evidence="4">4.1.3.6</ecNumber>
    </submittedName>
</protein>
<accession>A0A0B8NY98</accession>